<gene>
    <name evidence="4" type="ORF">BCF33_0536</name>
</gene>
<feature type="domain" description="Mechanosensitive ion channel MscS" evidence="3">
    <location>
        <begin position="378"/>
        <end position="443"/>
    </location>
</feature>
<dbReference type="Gene3D" id="1.10.287.1260">
    <property type="match status" value="1"/>
</dbReference>
<dbReference type="InterPro" id="IPR010920">
    <property type="entry name" value="LSM_dom_sf"/>
</dbReference>
<evidence type="ECO:0000256" key="2">
    <source>
        <dbReference type="SAM" id="SignalP"/>
    </source>
</evidence>
<dbReference type="RefSeq" id="WP_106159379.1">
    <property type="nucleotide sequence ID" value="NZ_PVTT01000001.1"/>
</dbReference>
<organism evidence="4 5">
    <name type="scientific">Hasllibacter halocynthiae</name>
    <dbReference type="NCBI Taxonomy" id="595589"/>
    <lineage>
        <taxon>Bacteria</taxon>
        <taxon>Pseudomonadati</taxon>
        <taxon>Pseudomonadota</taxon>
        <taxon>Alphaproteobacteria</taxon>
        <taxon>Rhodobacterales</taxon>
        <taxon>Roseobacteraceae</taxon>
        <taxon>Hasllibacter</taxon>
    </lineage>
</organism>
<evidence type="ECO:0000313" key="4">
    <source>
        <dbReference type="EMBL" id="PRY94933.1"/>
    </source>
</evidence>
<feature type="transmembrane region" description="Helical" evidence="1">
    <location>
        <begin position="201"/>
        <end position="227"/>
    </location>
</feature>
<feature type="signal peptide" evidence="2">
    <location>
        <begin position="1"/>
        <end position="23"/>
    </location>
</feature>
<feature type="transmembrane region" description="Helical" evidence="1">
    <location>
        <begin position="280"/>
        <end position="301"/>
    </location>
</feature>
<accession>A0A2T0X7M2</accession>
<dbReference type="EMBL" id="PVTT01000001">
    <property type="protein sequence ID" value="PRY94933.1"/>
    <property type="molecule type" value="Genomic_DNA"/>
</dbReference>
<name>A0A2T0X7M2_9RHOB</name>
<keyword evidence="1" id="KW-0812">Transmembrane</keyword>
<dbReference type="AlphaFoldDB" id="A0A2T0X7M2"/>
<dbReference type="OrthoDB" id="9792218at2"/>
<keyword evidence="1" id="KW-1133">Transmembrane helix</keyword>
<evidence type="ECO:0000259" key="3">
    <source>
        <dbReference type="Pfam" id="PF00924"/>
    </source>
</evidence>
<protein>
    <submittedName>
        <fullName evidence="4">Small-conductance mechanosensitive channel</fullName>
    </submittedName>
</protein>
<dbReference type="PANTHER" id="PTHR30566:SF25">
    <property type="entry name" value="INNER MEMBRANE PROTEIN"/>
    <property type="match status" value="1"/>
</dbReference>
<feature type="chain" id="PRO_5015510868" evidence="2">
    <location>
        <begin position="24"/>
        <end position="549"/>
    </location>
</feature>
<feature type="transmembrane region" description="Helical" evidence="1">
    <location>
        <begin position="248"/>
        <end position="268"/>
    </location>
</feature>
<keyword evidence="5" id="KW-1185">Reference proteome</keyword>
<proteinExistence type="predicted"/>
<feature type="transmembrane region" description="Helical" evidence="1">
    <location>
        <begin position="355"/>
        <end position="375"/>
    </location>
</feature>
<dbReference type="InterPro" id="IPR006685">
    <property type="entry name" value="MscS_channel_2nd"/>
</dbReference>
<keyword evidence="2" id="KW-0732">Signal</keyword>
<dbReference type="GO" id="GO:0016020">
    <property type="term" value="C:membrane"/>
    <property type="evidence" value="ECO:0007669"/>
    <property type="project" value="InterPro"/>
</dbReference>
<dbReference type="Pfam" id="PF00924">
    <property type="entry name" value="MS_channel_2nd"/>
    <property type="match status" value="1"/>
</dbReference>
<dbReference type="SUPFAM" id="SSF50182">
    <property type="entry name" value="Sm-like ribonucleoproteins"/>
    <property type="match status" value="1"/>
</dbReference>
<evidence type="ECO:0000256" key="1">
    <source>
        <dbReference type="SAM" id="Phobius"/>
    </source>
</evidence>
<dbReference type="PANTHER" id="PTHR30566">
    <property type="entry name" value="YNAI-RELATED MECHANOSENSITIVE ION CHANNEL"/>
    <property type="match status" value="1"/>
</dbReference>
<comment type="caution">
    <text evidence="4">The sequence shown here is derived from an EMBL/GenBank/DDBJ whole genome shotgun (WGS) entry which is preliminary data.</text>
</comment>
<dbReference type="GO" id="GO:0008381">
    <property type="term" value="F:mechanosensitive monoatomic ion channel activity"/>
    <property type="evidence" value="ECO:0007669"/>
    <property type="project" value="UniProtKB-ARBA"/>
</dbReference>
<evidence type="ECO:0000313" key="5">
    <source>
        <dbReference type="Proteomes" id="UP000238801"/>
    </source>
</evidence>
<reference evidence="4 5" key="1">
    <citation type="submission" date="2018-03" db="EMBL/GenBank/DDBJ databases">
        <title>Genomic Encyclopedia of Archaeal and Bacterial Type Strains, Phase II (KMG-II): from individual species to whole genera.</title>
        <authorList>
            <person name="Goeker M."/>
        </authorList>
    </citation>
    <scope>NUCLEOTIDE SEQUENCE [LARGE SCALE GENOMIC DNA]</scope>
    <source>
        <strain evidence="4 5">DSM 29318</strain>
    </source>
</reference>
<feature type="transmembrane region" description="Helical" evidence="1">
    <location>
        <begin position="329"/>
        <end position="349"/>
    </location>
</feature>
<keyword evidence="1" id="KW-0472">Membrane</keyword>
<sequence>MPLLRALLLALILPALFAGAAQAQPEPFFEVDGLNEGLGPPPEDLDRETPQAALESFLRYADEGRWEAAAHLLDLAEVDPAEQSVRGPLLAERLAVVLDRKVVLSWGQLVDRPDGLDARATSDSATAGQVRRSFLLGVLGLGEREVEARLNRLKPGEDADPVWVFSRQTVENVPALYDLYGPSEFERWLPEWAKRDVVAGLAVWELAMLPLVLAVAFGAGALTWRVLRDLGRRMGETIVGDVVEALRWPAAVLVTTLLLDVLTGWLFVFSAAVDTVVEPAVAIGYVLAALLLFMMVFDAILNRLVTFDTGELSDPGEHQRRSWATGLSAIRRIVLVILAVAGIGIVLTVSNVFQGLGLSLLASSTALTIVLGFAARRVLGNIMASIQIALNRSARIGDQILYEDKWCTVERIHFTFVQLKIWTDNRLIVPVEEFVSSGFVNYTLENTEMTRTIRLTLAHGAQLDPLREEFEKLVAEDDRITDEDECQLRVTDHDALGLTARFQFPVPDPSTGWDVECELREKLLAAAARIEDERGIAMLPEGAAMDAAA</sequence>
<dbReference type="Proteomes" id="UP000238801">
    <property type="component" value="Unassembled WGS sequence"/>
</dbReference>